<dbReference type="EMBL" id="UINC01020987">
    <property type="protein sequence ID" value="SVA87583.1"/>
    <property type="molecule type" value="Genomic_DNA"/>
</dbReference>
<sequence length="136" mass="15711">MDVKETPFVLIARVKVKPGEVENYLKIAEEVDKAVEKSEPGMLFHNFDSDPSNELKFTWTEIYKNDDALIFHINNPPVGEYVEKHFRLAESIEIEIYGKLATETIDTISQVWGPANIPFKHFKTTNVGYYRNSIFL</sequence>
<dbReference type="InterPro" id="IPR011008">
    <property type="entry name" value="Dimeric_a/b-barrel"/>
</dbReference>
<protein>
    <recommendedName>
        <fullName evidence="1">ABM domain-containing protein</fullName>
    </recommendedName>
</protein>
<dbReference type="InterPro" id="IPR007138">
    <property type="entry name" value="ABM_dom"/>
</dbReference>
<accession>A0A381ZFR7</accession>
<name>A0A381ZFR7_9ZZZZ</name>
<reference evidence="2" key="1">
    <citation type="submission" date="2018-05" db="EMBL/GenBank/DDBJ databases">
        <authorList>
            <person name="Lanie J.A."/>
            <person name="Ng W.-L."/>
            <person name="Kazmierczak K.M."/>
            <person name="Andrzejewski T.M."/>
            <person name="Davidsen T.M."/>
            <person name="Wayne K.J."/>
            <person name="Tettelin H."/>
            <person name="Glass J.I."/>
            <person name="Rusch D."/>
            <person name="Podicherti R."/>
            <person name="Tsui H.-C.T."/>
            <person name="Winkler M.E."/>
        </authorList>
    </citation>
    <scope>NUCLEOTIDE SEQUENCE</scope>
</reference>
<organism evidence="2">
    <name type="scientific">marine metagenome</name>
    <dbReference type="NCBI Taxonomy" id="408172"/>
    <lineage>
        <taxon>unclassified sequences</taxon>
        <taxon>metagenomes</taxon>
        <taxon>ecological metagenomes</taxon>
    </lineage>
</organism>
<dbReference type="PROSITE" id="PS51725">
    <property type="entry name" value="ABM"/>
    <property type="match status" value="1"/>
</dbReference>
<dbReference type="Gene3D" id="3.30.70.100">
    <property type="match status" value="1"/>
</dbReference>
<dbReference type="SUPFAM" id="SSF54909">
    <property type="entry name" value="Dimeric alpha+beta barrel"/>
    <property type="match status" value="1"/>
</dbReference>
<dbReference type="AlphaFoldDB" id="A0A381ZFR7"/>
<gene>
    <name evidence="2" type="ORF">METZ01_LOCUS140437</name>
</gene>
<dbReference type="Pfam" id="PF03992">
    <property type="entry name" value="ABM"/>
    <property type="match status" value="1"/>
</dbReference>
<evidence type="ECO:0000259" key="1">
    <source>
        <dbReference type="PROSITE" id="PS51725"/>
    </source>
</evidence>
<proteinExistence type="predicted"/>
<feature type="non-terminal residue" evidence="2">
    <location>
        <position position="136"/>
    </location>
</feature>
<evidence type="ECO:0000313" key="2">
    <source>
        <dbReference type="EMBL" id="SVA87583.1"/>
    </source>
</evidence>
<feature type="domain" description="ABM" evidence="1">
    <location>
        <begin position="8"/>
        <end position="100"/>
    </location>
</feature>